<reference evidence="3" key="1">
    <citation type="submission" date="2022-06" db="EMBL/GenBank/DDBJ databases">
        <title>Genomic Encyclopedia of Archaeal and Bacterial Type Strains, Phase II (KMG-II): from individual species to whole genera.</title>
        <authorList>
            <person name="Goeker M."/>
        </authorList>
    </citation>
    <scope>NUCLEOTIDE SEQUENCE</scope>
    <source>
        <strain evidence="3">DSM 43935</strain>
    </source>
</reference>
<dbReference type="SMART" id="SM00357">
    <property type="entry name" value="CSP"/>
    <property type="match status" value="1"/>
</dbReference>
<dbReference type="Gene3D" id="2.40.50.140">
    <property type="entry name" value="Nucleic acid-binding proteins"/>
    <property type="match status" value="1"/>
</dbReference>
<feature type="domain" description="CSD" evidence="2">
    <location>
        <begin position="1"/>
        <end position="65"/>
    </location>
</feature>
<dbReference type="PRINTS" id="PR00050">
    <property type="entry name" value="COLDSHOCK"/>
</dbReference>
<accession>A0AAE3KH07</accession>
<dbReference type="InterPro" id="IPR019844">
    <property type="entry name" value="CSD_CS"/>
</dbReference>
<dbReference type="GO" id="GO:0005737">
    <property type="term" value="C:cytoplasm"/>
    <property type="evidence" value="ECO:0007669"/>
    <property type="project" value="UniProtKB-SubCell"/>
</dbReference>
<evidence type="ECO:0000313" key="4">
    <source>
        <dbReference type="Proteomes" id="UP001206128"/>
    </source>
</evidence>
<protein>
    <submittedName>
        <fullName evidence="3">Cold-shock DNA-binding protein family</fullName>
    </submittedName>
</protein>
<dbReference type="PANTHER" id="PTHR46565:SF20">
    <property type="entry name" value="COLD SHOCK DOMAIN-CONTAINING PROTEIN 4"/>
    <property type="match status" value="1"/>
</dbReference>
<dbReference type="InterPro" id="IPR011129">
    <property type="entry name" value="CSD"/>
</dbReference>
<evidence type="ECO:0000256" key="1">
    <source>
        <dbReference type="RuleBase" id="RU000408"/>
    </source>
</evidence>
<gene>
    <name evidence="3" type="ORF">LX83_003225</name>
</gene>
<dbReference type="InterPro" id="IPR012340">
    <property type="entry name" value="NA-bd_OB-fold"/>
</dbReference>
<proteinExistence type="predicted"/>
<keyword evidence="4" id="KW-1185">Reference proteome</keyword>
<evidence type="ECO:0000313" key="3">
    <source>
        <dbReference type="EMBL" id="MCP2166357.1"/>
    </source>
</evidence>
<comment type="subcellular location">
    <subcellularLocation>
        <location evidence="1">Cytoplasm</location>
    </subcellularLocation>
</comment>
<evidence type="ECO:0000259" key="2">
    <source>
        <dbReference type="PROSITE" id="PS51857"/>
    </source>
</evidence>
<name>A0AAE3KH07_9PSEU</name>
<sequence length="135" mass="14619">MATGSVVRFDKTRGFGFIAPDEGGDDVFVHASVLNDDAQLMVSGTRVQFQVMEGERGLKAFGVQILETPAPVTPRVDVRTVSREDDLCDVLSTAEFAQKITDVLIEVAPAVTGAQIVQVRQRLVSFAQSHGWIEG</sequence>
<dbReference type="PANTHER" id="PTHR46565">
    <property type="entry name" value="COLD SHOCK DOMAIN PROTEIN 2"/>
    <property type="match status" value="1"/>
</dbReference>
<organism evidence="3 4">
    <name type="scientific">Goodfellowiella coeruleoviolacea</name>
    <dbReference type="NCBI Taxonomy" id="334858"/>
    <lineage>
        <taxon>Bacteria</taxon>
        <taxon>Bacillati</taxon>
        <taxon>Actinomycetota</taxon>
        <taxon>Actinomycetes</taxon>
        <taxon>Pseudonocardiales</taxon>
        <taxon>Pseudonocardiaceae</taxon>
        <taxon>Goodfellowiella</taxon>
    </lineage>
</organism>
<dbReference type="CDD" id="cd04458">
    <property type="entry name" value="CSP_CDS"/>
    <property type="match status" value="1"/>
</dbReference>
<dbReference type="AlphaFoldDB" id="A0AAE3KH07"/>
<dbReference type="SUPFAM" id="SSF50249">
    <property type="entry name" value="Nucleic acid-binding proteins"/>
    <property type="match status" value="1"/>
</dbReference>
<dbReference type="PROSITE" id="PS00352">
    <property type="entry name" value="CSD_1"/>
    <property type="match status" value="1"/>
</dbReference>
<dbReference type="PROSITE" id="PS51857">
    <property type="entry name" value="CSD_2"/>
    <property type="match status" value="1"/>
</dbReference>
<comment type="caution">
    <text evidence="3">The sequence shown here is derived from an EMBL/GenBank/DDBJ whole genome shotgun (WGS) entry which is preliminary data.</text>
</comment>
<keyword evidence="3" id="KW-0238">DNA-binding</keyword>
<dbReference type="Pfam" id="PF00313">
    <property type="entry name" value="CSD"/>
    <property type="match status" value="1"/>
</dbReference>
<dbReference type="Proteomes" id="UP001206128">
    <property type="component" value="Unassembled WGS sequence"/>
</dbReference>
<dbReference type="GO" id="GO:0003677">
    <property type="term" value="F:DNA binding"/>
    <property type="evidence" value="ECO:0007669"/>
    <property type="project" value="UniProtKB-KW"/>
</dbReference>
<dbReference type="EMBL" id="JAMTCK010000007">
    <property type="protein sequence ID" value="MCP2166357.1"/>
    <property type="molecule type" value="Genomic_DNA"/>
</dbReference>
<dbReference type="InterPro" id="IPR002059">
    <property type="entry name" value="CSP_DNA-bd"/>
</dbReference>
<dbReference type="RefSeq" id="WP_253772167.1">
    <property type="nucleotide sequence ID" value="NZ_JAMTCK010000007.1"/>
</dbReference>